<dbReference type="AlphaFoldDB" id="A0A8R1HN49"/>
<proteinExistence type="predicted"/>
<name>A0A8R1HN49_CAEJA</name>
<sequence>MQASLQQDVYATYRTIWKQVTDTWLKIRTELLSDGVERDWHTFWQKFTGTVEPYMNSLTTQFGKLLNVFLKHQHDQETSSKTWG</sequence>
<reference evidence="2" key="1">
    <citation type="submission" date="2010-08" db="EMBL/GenBank/DDBJ databases">
        <authorList>
            <consortium name="Caenorhabditis japonica Sequencing Consortium"/>
            <person name="Wilson R.K."/>
        </authorList>
    </citation>
    <scope>NUCLEOTIDE SEQUENCE [LARGE SCALE GENOMIC DNA]</scope>
    <source>
        <strain evidence="2">DF5081</strain>
    </source>
</reference>
<protein>
    <submittedName>
        <fullName evidence="1">Uncharacterized protein</fullName>
    </submittedName>
</protein>
<keyword evidence="2" id="KW-1185">Reference proteome</keyword>
<reference evidence="1" key="2">
    <citation type="submission" date="2022-06" db="UniProtKB">
        <authorList>
            <consortium name="EnsemblMetazoa"/>
        </authorList>
    </citation>
    <scope>IDENTIFICATION</scope>
    <source>
        <strain evidence="1">DF5081</strain>
    </source>
</reference>
<dbReference type="Proteomes" id="UP000005237">
    <property type="component" value="Unassembled WGS sequence"/>
</dbReference>
<evidence type="ECO:0000313" key="2">
    <source>
        <dbReference type="Proteomes" id="UP000005237"/>
    </source>
</evidence>
<accession>A0A8R1HN49</accession>
<dbReference type="EnsemblMetazoa" id="CJA06739.1">
    <property type="protein sequence ID" value="CJA06739.1"/>
    <property type="gene ID" value="WBGene00125943"/>
</dbReference>
<organism evidence="1 2">
    <name type="scientific">Caenorhabditis japonica</name>
    <dbReference type="NCBI Taxonomy" id="281687"/>
    <lineage>
        <taxon>Eukaryota</taxon>
        <taxon>Metazoa</taxon>
        <taxon>Ecdysozoa</taxon>
        <taxon>Nematoda</taxon>
        <taxon>Chromadorea</taxon>
        <taxon>Rhabditida</taxon>
        <taxon>Rhabditina</taxon>
        <taxon>Rhabditomorpha</taxon>
        <taxon>Rhabditoidea</taxon>
        <taxon>Rhabditidae</taxon>
        <taxon>Peloderinae</taxon>
        <taxon>Caenorhabditis</taxon>
    </lineage>
</organism>
<evidence type="ECO:0000313" key="1">
    <source>
        <dbReference type="EnsemblMetazoa" id="CJA06739.1"/>
    </source>
</evidence>